<dbReference type="RefSeq" id="WP_271432614.1">
    <property type="nucleotide sequence ID" value="NZ_JAQIOY010000003.1"/>
</dbReference>
<reference evidence="2 3" key="1">
    <citation type="submission" date="2023-01" db="EMBL/GenBank/DDBJ databases">
        <title>Thalassococcus onchidii sp. nov., isolated from a marine invertebrate from the South China Sea.</title>
        <authorList>
            <person name="Xu S."/>
            <person name="Liu Z."/>
            <person name="Xu Y."/>
        </authorList>
    </citation>
    <scope>NUCLEOTIDE SEQUENCE [LARGE SCALE GENOMIC DNA]</scope>
    <source>
        <strain evidence="2 3">KCTC 32084</strain>
    </source>
</reference>
<dbReference type="InterPro" id="IPR011990">
    <property type="entry name" value="TPR-like_helical_dom_sf"/>
</dbReference>
<evidence type="ECO:0000313" key="2">
    <source>
        <dbReference type="EMBL" id="MDA7425270.1"/>
    </source>
</evidence>
<dbReference type="InterPro" id="IPR005158">
    <property type="entry name" value="BTAD"/>
</dbReference>
<dbReference type="PANTHER" id="PTHR35807">
    <property type="entry name" value="TRANSCRIPTIONAL REGULATOR REDD-RELATED"/>
    <property type="match status" value="1"/>
</dbReference>
<dbReference type="SMART" id="SM01043">
    <property type="entry name" value="BTAD"/>
    <property type="match status" value="1"/>
</dbReference>
<proteinExistence type="predicted"/>
<name>A0ABT4XTT0_9RHOB</name>
<feature type="domain" description="Bacterial transcriptional activator" evidence="1">
    <location>
        <begin position="102"/>
        <end position="238"/>
    </location>
</feature>
<dbReference type="InterPro" id="IPR051677">
    <property type="entry name" value="AfsR-DnrI-RedD_regulator"/>
</dbReference>
<organism evidence="2 3">
    <name type="scientific">Thalassococcus lentus</name>
    <dbReference type="NCBI Taxonomy" id="1210524"/>
    <lineage>
        <taxon>Bacteria</taxon>
        <taxon>Pseudomonadati</taxon>
        <taxon>Pseudomonadota</taxon>
        <taxon>Alphaproteobacteria</taxon>
        <taxon>Rhodobacterales</taxon>
        <taxon>Roseobacteraceae</taxon>
        <taxon>Thalassococcus</taxon>
    </lineage>
</organism>
<protein>
    <submittedName>
        <fullName evidence="2">BTAD domain-containing putative transcriptional regulator</fullName>
    </submittedName>
</protein>
<sequence length="673" mass="73308">MPPASLSLRAMGSCGVDVYASPVLQGKRRSIALIFYVAMTAPHRFTRASLAALLWPDSDEERARSSLRQALSDVRKGLEGLEEGALEITAHDVALDPKQIETDIDRMLSGIRDGSFDDDLSAEQIEASFFGGLWGLSEPLDTWLTAARGRFEQAIQKTCSDVMEQADLPVAHRIRAARLAVQLDPLNEDAARLAMAALAQMGETGPALRIYADLYERLDDELGMEPSRATQDLAVLIKTDDEGAPQSATPAQVAAATPSGAGANANMTQPPRLAILPFTQLGPHEMQPFFSYGIMDDMVSLMAQLRELRVYSSNSTRQLGAQVTGADAAPVLPTAGMPGGLEAEYCVSGSVRSDGNRFRVNVHLTDARSGLVEWASDYIVDDHELFDMQSELAASIAHQITPNVGNAELRRIEGTRPSDLGAYHLMLRAREIAFALDPTTFGGARGLLEMAVQRDPSYSTSQLAMADWLSIQLGQGWADDPAGDARALHETAERAVQLSGQSARALTRFAHNQTALSGYRETAVDTCRRALRAAPRDAETLLWSAPTLTFEGQTAQAIENTQAAIELSPFDPYIFRFFHFLSIAHYAAGEYLEAAEAGRRSFQANPHYTSNLRMTAAALMEIGEIDEARKMAGQVKRHDPNFRVGAFLAKQPFRDVQIGQKYASRLIEVGLPQ</sequence>
<dbReference type="Proteomes" id="UP001210720">
    <property type="component" value="Unassembled WGS sequence"/>
</dbReference>
<dbReference type="EMBL" id="JAQIOY010000003">
    <property type="protein sequence ID" value="MDA7425270.1"/>
    <property type="molecule type" value="Genomic_DNA"/>
</dbReference>
<dbReference type="SUPFAM" id="SSF48452">
    <property type="entry name" value="TPR-like"/>
    <property type="match status" value="2"/>
</dbReference>
<evidence type="ECO:0000313" key="3">
    <source>
        <dbReference type="Proteomes" id="UP001210720"/>
    </source>
</evidence>
<accession>A0ABT4XTT0</accession>
<keyword evidence="3" id="KW-1185">Reference proteome</keyword>
<dbReference type="Pfam" id="PF14559">
    <property type="entry name" value="TPR_19"/>
    <property type="match status" value="1"/>
</dbReference>
<comment type="caution">
    <text evidence="2">The sequence shown here is derived from an EMBL/GenBank/DDBJ whole genome shotgun (WGS) entry which is preliminary data.</text>
</comment>
<dbReference type="Pfam" id="PF03704">
    <property type="entry name" value="BTAD"/>
    <property type="match status" value="1"/>
</dbReference>
<gene>
    <name evidence="2" type="ORF">PFY00_11070</name>
</gene>
<evidence type="ECO:0000259" key="1">
    <source>
        <dbReference type="SMART" id="SM01043"/>
    </source>
</evidence>
<dbReference type="Gene3D" id="1.25.40.10">
    <property type="entry name" value="Tetratricopeptide repeat domain"/>
    <property type="match status" value="2"/>
</dbReference>